<dbReference type="KEGG" id="run:DR864_28095"/>
<dbReference type="EMBL" id="CP030850">
    <property type="protein sequence ID" value="AXE21326.1"/>
    <property type="molecule type" value="Genomic_DNA"/>
</dbReference>
<proteinExistence type="predicted"/>
<evidence type="ECO:0000256" key="1">
    <source>
        <dbReference type="SAM" id="Phobius"/>
    </source>
</evidence>
<keyword evidence="1" id="KW-0812">Transmembrane</keyword>
<sequence>MKLSNERDTLKKMFADSLVKHRFERVSWTLSTKEQVKASKKTGRKQGFRWGVFGVLGAEALVAIYFLTR</sequence>
<keyword evidence="1" id="KW-0472">Membrane</keyword>
<dbReference type="RefSeq" id="WP_114065080.1">
    <property type="nucleotide sequence ID" value="NZ_CP030850.1"/>
</dbReference>
<name>A0A344TRQ5_9BACT</name>
<evidence type="ECO:0000313" key="3">
    <source>
        <dbReference type="EMBL" id="AXE21326.1"/>
    </source>
</evidence>
<protein>
    <submittedName>
        <fullName evidence="3">Uncharacterized protein</fullName>
    </submittedName>
</protein>
<keyword evidence="4" id="KW-1185">Reference proteome</keyword>
<keyword evidence="1" id="KW-1133">Transmembrane helix</keyword>
<gene>
    <name evidence="2" type="ORF">DR864_00230</name>
    <name evidence="3" type="ORF">DR864_28095</name>
</gene>
<feature type="transmembrane region" description="Helical" evidence="1">
    <location>
        <begin position="47"/>
        <end position="67"/>
    </location>
</feature>
<dbReference type="KEGG" id="run:DR864_00230"/>
<dbReference type="EMBL" id="CP030850">
    <property type="protein sequence ID" value="AXE16259.1"/>
    <property type="molecule type" value="Genomic_DNA"/>
</dbReference>
<accession>A0A344TRQ5</accession>
<reference evidence="3 4" key="1">
    <citation type="submission" date="2018-07" db="EMBL/GenBank/DDBJ databases">
        <title>Genome sequencing of Runella.</title>
        <authorList>
            <person name="Baek M.-G."/>
            <person name="Yi H."/>
        </authorList>
    </citation>
    <scope>NUCLEOTIDE SEQUENCE [LARGE SCALE GENOMIC DNA]</scope>
    <source>
        <strain evidence="3 4">HYN0085</strain>
    </source>
</reference>
<evidence type="ECO:0000313" key="4">
    <source>
        <dbReference type="Proteomes" id="UP000251993"/>
    </source>
</evidence>
<dbReference type="Proteomes" id="UP000251993">
    <property type="component" value="Chromosome"/>
</dbReference>
<dbReference type="AlphaFoldDB" id="A0A344TRQ5"/>
<evidence type="ECO:0000313" key="2">
    <source>
        <dbReference type="EMBL" id="AXE16259.1"/>
    </source>
</evidence>
<organism evidence="3 4">
    <name type="scientific">Runella rosea</name>
    <dbReference type="NCBI Taxonomy" id="2259595"/>
    <lineage>
        <taxon>Bacteria</taxon>
        <taxon>Pseudomonadati</taxon>
        <taxon>Bacteroidota</taxon>
        <taxon>Cytophagia</taxon>
        <taxon>Cytophagales</taxon>
        <taxon>Spirosomataceae</taxon>
        <taxon>Runella</taxon>
    </lineage>
</organism>